<keyword evidence="10" id="KW-1185">Reference proteome</keyword>
<sequence>MAYIRRMATCGTTIIGNTPMLKLKNVVAGTKANIAVKMEYINPSGSLKDRMASYLLERAEKAGKIRPGETVLIEPTSGNSGIALAHCAAYKGYKAILVMPASSSIERRMLIKAYGAEVVLTRAEDGLGGAVRLSEALASRIPNAFYLDQFSDSANYEAHYMTTGPEIWSQTDGEVKALLMGVGTGGTIVGIGKYLKKKNPDIMIVPIEPFESSVLSGYAAGHHFIQGIGTGFIPNILDQSILTTPIRITSAEAMQMARRLATEEGILAGIVSGANVAAAIKLTQLPDYHDELIVTIISSSGERYLSTDLYADIKRELKERRAMDINESLEIVYNYLNNVHKSIK</sequence>
<keyword evidence="5 7" id="KW-0663">Pyridoxal phosphate</keyword>
<dbReference type="InterPro" id="IPR036052">
    <property type="entry name" value="TrpB-like_PALP_sf"/>
</dbReference>
<evidence type="ECO:0000256" key="1">
    <source>
        <dbReference type="ARBA" id="ARBA00001933"/>
    </source>
</evidence>
<dbReference type="CDD" id="cd01561">
    <property type="entry name" value="CBS_like"/>
    <property type="match status" value="1"/>
</dbReference>
<dbReference type="STRING" id="2018661.A0A2A2KIJ4"/>
<evidence type="ECO:0000256" key="6">
    <source>
        <dbReference type="ARBA" id="ARBA00023192"/>
    </source>
</evidence>
<dbReference type="SUPFAM" id="SSF53686">
    <property type="entry name" value="Tryptophan synthase beta subunit-like PLP-dependent enzymes"/>
    <property type="match status" value="1"/>
</dbReference>
<dbReference type="AlphaFoldDB" id="A0A2A2KIJ4"/>
<keyword evidence="3" id="KW-0028">Amino-acid biosynthesis</keyword>
<proteinExistence type="inferred from homology"/>
<dbReference type="InterPro" id="IPR050214">
    <property type="entry name" value="Cys_Synth/Cystath_Beta-Synth"/>
</dbReference>
<dbReference type="GO" id="GO:0004124">
    <property type="term" value="F:cysteine synthase activity"/>
    <property type="evidence" value="ECO:0007669"/>
    <property type="project" value="InterPro"/>
</dbReference>
<evidence type="ECO:0000256" key="7">
    <source>
        <dbReference type="PIRSR" id="PIRSR605856-51"/>
    </source>
</evidence>
<dbReference type="NCBIfam" id="TIGR01136">
    <property type="entry name" value="cysKM"/>
    <property type="match status" value="1"/>
</dbReference>
<comment type="similarity">
    <text evidence="2">Belongs to the cysteine synthase/cystathionine beta-synthase family.</text>
</comment>
<dbReference type="InterPro" id="IPR001926">
    <property type="entry name" value="TrpB-like_PALP"/>
</dbReference>
<comment type="caution">
    <text evidence="9">The sequence shown here is derived from an EMBL/GenBank/DDBJ whole genome shotgun (WGS) entry which is preliminary data.</text>
</comment>
<name>A0A2A2KIJ4_9BILA</name>
<dbReference type="InterPro" id="IPR005859">
    <property type="entry name" value="CysK"/>
</dbReference>
<dbReference type="GO" id="GO:0006535">
    <property type="term" value="P:cysteine biosynthetic process from serine"/>
    <property type="evidence" value="ECO:0007669"/>
    <property type="project" value="InterPro"/>
</dbReference>
<dbReference type="EMBL" id="LIAE01008554">
    <property type="protein sequence ID" value="PAV73669.1"/>
    <property type="molecule type" value="Genomic_DNA"/>
</dbReference>
<feature type="modified residue" description="N6-(pyridoxal phosphate)lysine" evidence="7">
    <location>
        <position position="48"/>
    </location>
</feature>
<keyword evidence="4" id="KW-0808">Transferase</keyword>
<evidence type="ECO:0000256" key="3">
    <source>
        <dbReference type="ARBA" id="ARBA00022605"/>
    </source>
</evidence>
<evidence type="ECO:0000256" key="5">
    <source>
        <dbReference type="ARBA" id="ARBA00022898"/>
    </source>
</evidence>
<protein>
    <recommendedName>
        <fullName evidence="8">Tryptophan synthase beta chain-like PALP domain-containing protein</fullName>
    </recommendedName>
</protein>
<organism evidence="9 10">
    <name type="scientific">Diploscapter pachys</name>
    <dbReference type="NCBI Taxonomy" id="2018661"/>
    <lineage>
        <taxon>Eukaryota</taxon>
        <taxon>Metazoa</taxon>
        <taxon>Ecdysozoa</taxon>
        <taxon>Nematoda</taxon>
        <taxon>Chromadorea</taxon>
        <taxon>Rhabditida</taxon>
        <taxon>Rhabditina</taxon>
        <taxon>Rhabditomorpha</taxon>
        <taxon>Rhabditoidea</taxon>
        <taxon>Rhabditidae</taxon>
        <taxon>Diploscapter</taxon>
    </lineage>
</organism>
<reference evidence="9" key="1">
    <citation type="journal article" date="2017" name="Curr. Biol.">
        <title>Genome architecture and evolution of a unichromosomal asexual nematode.</title>
        <authorList>
            <person name="Fradin H."/>
            <person name="Zegar C."/>
            <person name="Gutwein M."/>
            <person name="Lucas J."/>
            <person name="Kovtun M."/>
            <person name="Corcoran D."/>
            <person name="Baugh L.R."/>
            <person name="Kiontke K."/>
            <person name="Gunsalus K."/>
            <person name="Fitch D.H."/>
            <person name="Piano F."/>
        </authorList>
    </citation>
    <scope>NUCLEOTIDE SEQUENCE [LARGE SCALE GENOMIC DNA]</scope>
    <source>
        <strain evidence="9">PF1309</strain>
    </source>
</reference>
<keyword evidence="6" id="KW-0198">Cysteine biosynthesis</keyword>
<dbReference type="Pfam" id="PF00291">
    <property type="entry name" value="PALP"/>
    <property type="match status" value="1"/>
</dbReference>
<dbReference type="OrthoDB" id="10259545at2759"/>
<accession>A0A2A2KIJ4</accession>
<dbReference type="InterPro" id="IPR005856">
    <property type="entry name" value="Cys_synth"/>
</dbReference>
<comment type="cofactor">
    <cofactor evidence="1 7">
        <name>pyridoxal 5'-phosphate</name>
        <dbReference type="ChEBI" id="CHEBI:597326"/>
    </cofactor>
</comment>
<dbReference type="FunFam" id="3.40.50.1100:FF:000006">
    <property type="entry name" value="Cysteine synthase"/>
    <property type="match status" value="1"/>
</dbReference>
<evidence type="ECO:0000256" key="4">
    <source>
        <dbReference type="ARBA" id="ARBA00022679"/>
    </source>
</evidence>
<dbReference type="Proteomes" id="UP000218231">
    <property type="component" value="Unassembled WGS sequence"/>
</dbReference>
<dbReference type="PANTHER" id="PTHR10314">
    <property type="entry name" value="CYSTATHIONINE BETA-SYNTHASE"/>
    <property type="match status" value="1"/>
</dbReference>
<evidence type="ECO:0000313" key="9">
    <source>
        <dbReference type="EMBL" id="PAV73669.1"/>
    </source>
</evidence>
<evidence type="ECO:0000256" key="2">
    <source>
        <dbReference type="ARBA" id="ARBA00007103"/>
    </source>
</evidence>
<dbReference type="FunFam" id="3.40.50.1100:FF:000003">
    <property type="entry name" value="Cystathionine beta-synthase"/>
    <property type="match status" value="1"/>
</dbReference>
<evidence type="ECO:0000313" key="10">
    <source>
        <dbReference type="Proteomes" id="UP000218231"/>
    </source>
</evidence>
<gene>
    <name evidence="9" type="ORF">WR25_18840</name>
</gene>
<evidence type="ECO:0000259" key="8">
    <source>
        <dbReference type="Pfam" id="PF00291"/>
    </source>
</evidence>
<dbReference type="NCBIfam" id="TIGR01139">
    <property type="entry name" value="cysK"/>
    <property type="match status" value="1"/>
</dbReference>
<feature type="domain" description="Tryptophan synthase beta chain-like PALP" evidence="8">
    <location>
        <begin position="13"/>
        <end position="298"/>
    </location>
</feature>
<dbReference type="Gene3D" id="3.40.50.1100">
    <property type="match status" value="2"/>
</dbReference>